<dbReference type="Gene3D" id="2.160.20.10">
    <property type="entry name" value="Single-stranded right-handed beta-helix, Pectin lyase-like"/>
    <property type="match status" value="1"/>
</dbReference>
<comment type="function">
    <text evidence="11">Involved in maceration and soft-rotting of plant tissue.</text>
</comment>
<evidence type="ECO:0000256" key="4">
    <source>
        <dbReference type="ARBA" id="ARBA00013229"/>
    </source>
</evidence>
<sequence length="357" mass="39267">MRIYRLGMRIYGLIEPPADEMLSFLNVVVLALASATAVLASRTSPPKGALVVGKGGQYETIQAAVDALQPTEKEQTIFIYPGIYHEQVSIKSLPGPLKIYGYTSHRGSYAANQVTIVAGHSQKDKRTNDLTATLRVATSHFRLHNVNVINDFGKGSQALALSARNTDQGYYACSFIGYQDTVLSQVGVQLFHRCHIQGATDFIFGQDGQTWFEKCTISVLPAKTGYVTASGRASDNSPSYYVFNGTTIKAAPGTEVKPGSYFLGRPWDSYARVAFQYSRMEDVVNGAGWHVWKESDERIGHVSFGEFRNTGPGSYGKRVWFAKNLTKALEMDDILGEHHESAYYFDSSSMSSDADSD</sequence>
<evidence type="ECO:0000256" key="1">
    <source>
        <dbReference type="ARBA" id="ARBA00004613"/>
    </source>
</evidence>
<proteinExistence type="inferred from homology"/>
<evidence type="ECO:0000259" key="12">
    <source>
        <dbReference type="Pfam" id="PF01095"/>
    </source>
</evidence>
<dbReference type="GO" id="GO:0042545">
    <property type="term" value="P:cell wall modification"/>
    <property type="evidence" value="ECO:0007669"/>
    <property type="project" value="UniProtKB-UniRule"/>
</dbReference>
<evidence type="ECO:0000313" key="13">
    <source>
        <dbReference type="EMBL" id="QPH19878.1"/>
    </source>
</evidence>
<accession>A0A7U3Q2G0</accession>
<evidence type="ECO:0000256" key="10">
    <source>
        <dbReference type="PROSITE-ProRule" id="PRU10040"/>
    </source>
</evidence>
<organism evidence="13 14">
    <name type="scientific">Epichloe festucae (strain Fl1)</name>
    <dbReference type="NCBI Taxonomy" id="877507"/>
    <lineage>
        <taxon>Eukaryota</taxon>
        <taxon>Fungi</taxon>
        <taxon>Dikarya</taxon>
        <taxon>Ascomycota</taxon>
        <taxon>Pezizomycotina</taxon>
        <taxon>Sordariomycetes</taxon>
        <taxon>Hypocreomycetidae</taxon>
        <taxon>Hypocreales</taxon>
        <taxon>Clavicipitaceae</taxon>
        <taxon>Epichloe</taxon>
    </lineage>
</organism>
<dbReference type="EMBL" id="CP031390">
    <property type="protein sequence ID" value="QPH19878.1"/>
    <property type="molecule type" value="Genomic_DNA"/>
</dbReference>
<gene>
    <name evidence="13" type="ORF">C2857_005174</name>
</gene>
<dbReference type="PANTHER" id="PTHR31321">
    <property type="entry name" value="ACYL-COA THIOESTER HYDROLASE YBHC-RELATED"/>
    <property type="match status" value="1"/>
</dbReference>
<evidence type="ECO:0000256" key="11">
    <source>
        <dbReference type="RuleBase" id="RU000589"/>
    </source>
</evidence>
<dbReference type="PANTHER" id="PTHR31321:SF127">
    <property type="entry name" value="PECTINESTERASE"/>
    <property type="match status" value="1"/>
</dbReference>
<comment type="pathway">
    <text evidence="2 11">Glycan metabolism; pectin degradation; 2-dehydro-3-deoxy-D-gluconate from pectin: step 1/5.</text>
</comment>
<dbReference type="InterPro" id="IPR000070">
    <property type="entry name" value="Pectinesterase_cat"/>
</dbReference>
<dbReference type="InterPro" id="IPR011050">
    <property type="entry name" value="Pectin_lyase_fold/virulence"/>
</dbReference>
<dbReference type="FunFam" id="2.160.20.10:FF:000014">
    <property type="entry name" value="Pectinesterase"/>
    <property type="match status" value="1"/>
</dbReference>
<dbReference type="Pfam" id="PF01095">
    <property type="entry name" value="Pectinesterase"/>
    <property type="match status" value="1"/>
</dbReference>
<evidence type="ECO:0000256" key="5">
    <source>
        <dbReference type="ARBA" id="ARBA00022525"/>
    </source>
</evidence>
<protein>
    <recommendedName>
        <fullName evidence="4 11">Pectinesterase</fullName>
        <ecNumber evidence="4 11">3.1.1.11</ecNumber>
    </recommendedName>
</protein>
<name>A0A7U3Q2G0_EPIFF</name>
<keyword evidence="7 11" id="KW-0378">Hydrolase</keyword>
<evidence type="ECO:0000256" key="2">
    <source>
        <dbReference type="ARBA" id="ARBA00005184"/>
    </source>
</evidence>
<keyword evidence="14" id="KW-1185">Reference proteome</keyword>
<evidence type="ECO:0000256" key="3">
    <source>
        <dbReference type="ARBA" id="ARBA00008891"/>
    </source>
</evidence>
<reference evidence="13 14" key="1">
    <citation type="journal article" date="2018" name="PLoS Genet.">
        <title>Repeat elements organise 3D genome structure and mediate transcription in the filamentous fungus Epichloe festucae.</title>
        <authorList>
            <person name="Winter D.J."/>
            <person name="Ganley A.R.D."/>
            <person name="Young C.A."/>
            <person name="Liachko I."/>
            <person name="Schardl C.L."/>
            <person name="Dupont P.Y."/>
            <person name="Berry D."/>
            <person name="Ram A."/>
            <person name="Scott B."/>
            <person name="Cox M.P."/>
        </authorList>
    </citation>
    <scope>NUCLEOTIDE SEQUENCE [LARGE SCALE GENOMIC DNA]</scope>
    <source>
        <strain evidence="13 14">Fl1</strain>
    </source>
</reference>
<dbReference type="InterPro" id="IPR033131">
    <property type="entry name" value="Pectinesterase_Asp_AS"/>
</dbReference>
<comment type="subcellular location">
    <subcellularLocation>
        <location evidence="1 11">Secreted</location>
    </subcellularLocation>
</comment>
<dbReference type="EC" id="3.1.1.11" evidence="4 11"/>
<dbReference type="PROSITE" id="PS00503">
    <property type="entry name" value="PECTINESTERASE_2"/>
    <property type="match status" value="1"/>
</dbReference>
<dbReference type="AlphaFoldDB" id="A0A7U3Q2G0"/>
<feature type="active site" evidence="10">
    <location>
        <position position="201"/>
    </location>
</feature>
<comment type="similarity">
    <text evidence="3">Belongs to the pectinesterase family.</text>
</comment>
<comment type="catalytic activity">
    <reaction evidence="9 11">
        <text>[(1-&gt;4)-alpha-D-galacturonosyl methyl ester](n) + n H2O = [(1-&gt;4)-alpha-D-galacturonosyl](n) + n methanol + n H(+)</text>
        <dbReference type="Rhea" id="RHEA:22380"/>
        <dbReference type="Rhea" id="RHEA-COMP:14570"/>
        <dbReference type="Rhea" id="RHEA-COMP:14573"/>
        <dbReference type="ChEBI" id="CHEBI:15377"/>
        <dbReference type="ChEBI" id="CHEBI:15378"/>
        <dbReference type="ChEBI" id="CHEBI:17790"/>
        <dbReference type="ChEBI" id="CHEBI:140522"/>
        <dbReference type="ChEBI" id="CHEBI:140523"/>
        <dbReference type="EC" id="3.1.1.11"/>
    </reaction>
</comment>
<dbReference type="GO" id="GO:0030599">
    <property type="term" value="F:pectinesterase activity"/>
    <property type="evidence" value="ECO:0007669"/>
    <property type="project" value="UniProtKB-UniRule"/>
</dbReference>
<feature type="domain" description="Pectinesterase catalytic" evidence="12">
    <location>
        <begin position="55"/>
        <end position="319"/>
    </location>
</feature>
<keyword evidence="8 11" id="KW-0063">Aspartyl esterase</keyword>
<dbReference type="Proteomes" id="UP000594364">
    <property type="component" value="Chromosome 6"/>
</dbReference>
<keyword evidence="6" id="KW-0732">Signal</keyword>
<dbReference type="GO" id="GO:0005576">
    <property type="term" value="C:extracellular region"/>
    <property type="evidence" value="ECO:0007669"/>
    <property type="project" value="UniProtKB-SubCell"/>
</dbReference>
<evidence type="ECO:0000256" key="9">
    <source>
        <dbReference type="ARBA" id="ARBA00047928"/>
    </source>
</evidence>
<keyword evidence="5 11" id="KW-0964">Secreted</keyword>
<dbReference type="GO" id="GO:0045490">
    <property type="term" value="P:pectin catabolic process"/>
    <property type="evidence" value="ECO:0007669"/>
    <property type="project" value="UniProtKB-UniRule"/>
</dbReference>
<evidence type="ECO:0000256" key="6">
    <source>
        <dbReference type="ARBA" id="ARBA00022729"/>
    </source>
</evidence>
<evidence type="ECO:0000313" key="14">
    <source>
        <dbReference type="Proteomes" id="UP000594364"/>
    </source>
</evidence>
<dbReference type="UniPathway" id="UPA00545">
    <property type="reaction ID" value="UER00823"/>
</dbReference>
<dbReference type="InterPro" id="IPR012334">
    <property type="entry name" value="Pectin_lyas_fold"/>
</dbReference>
<evidence type="ECO:0000256" key="8">
    <source>
        <dbReference type="ARBA" id="ARBA00023085"/>
    </source>
</evidence>
<dbReference type="SUPFAM" id="SSF51126">
    <property type="entry name" value="Pectin lyase-like"/>
    <property type="match status" value="1"/>
</dbReference>
<dbReference type="OrthoDB" id="2019149at2759"/>
<evidence type="ECO:0000256" key="7">
    <source>
        <dbReference type="ARBA" id="ARBA00022801"/>
    </source>
</evidence>
<keyword evidence="11" id="KW-0961">Cell wall biogenesis/degradation</keyword>